<protein>
    <submittedName>
        <fullName evidence="1">Uncharacterized protein</fullName>
    </submittedName>
</protein>
<comment type="caution">
    <text evidence="1">The sequence shown here is derived from an EMBL/GenBank/DDBJ whole genome shotgun (WGS) entry which is preliminary data.</text>
</comment>
<keyword evidence="2" id="KW-1185">Reference proteome</keyword>
<gene>
    <name evidence="1" type="ORF">MLD38_007725</name>
</gene>
<evidence type="ECO:0000313" key="1">
    <source>
        <dbReference type="EMBL" id="KAI4381670.1"/>
    </source>
</evidence>
<accession>A0ACB9RRZ7</accession>
<name>A0ACB9RRZ7_9MYRT</name>
<organism evidence="1 2">
    <name type="scientific">Melastoma candidum</name>
    <dbReference type="NCBI Taxonomy" id="119954"/>
    <lineage>
        <taxon>Eukaryota</taxon>
        <taxon>Viridiplantae</taxon>
        <taxon>Streptophyta</taxon>
        <taxon>Embryophyta</taxon>
        <taxon>Tracheophyta</taxon>
        <taxon>Spermatophyta</taxon>
        <taxon>Magnoliopsida</taxon>
        <taxon>eudicotyledons</taxon>
        <taxon>Gunneridae</taxon>
        <taxon>Pentapetalae</taxon>
        <taxon>rosids</taxon>
        <taxon>malvids</taxon>
        <taxon>Myrtales</taxon>
        <taxon>Melastomataceae</taxon>
        <taxon>Melastomatoideae</taxon>
        <taxon>Melastomateae</taxon>
        <taxon>Melastoma</taxon>
    </lineage>
</organism>
<dbReference type="EMBL" id="CM042882">
    <property type="protein sequence ID" value="KAI4381670.1"/>
    <property type="molecule type" value="Genomic_DNA"/>
</dbReference>
<proteinExistence type="predicted"/>
<dbReference type="Proteomes" id="UP001057402">
    <property type="component" value="Chromosome 3"/>
</dbReference>
<reference evidence="2" key="1">
    <citation type="journal article" date="2023" name="Front. Plant Sci.">
        <title>Chromosomal-level genome assembly of Melastoma candidum provides insights into trichome evolution.</title>
        <authorList>
            <person name="Zhong Y."/>
            <person name="Wu W."/>
            <person name="Sun C."/>
            <person name="Zou P."/>
            <person name="Liu Y."/>
            <person name="Dai S."/>
            <person name="Zhou R."/>
        </authorList>
    </citation>
    <scope>NUCLEOTIDE SEQUENCE [LARGE SCALE GENOMIC DNA]</scope>
</reference>
<evidence type="ECO:0000313" key="2">
    <source>
        <dbReference type="Proteomes" id="UP001057402"/>
    </source>
</evidence>
<sequence length="686" mass="79046">MKGDSDLPRLRRLIDHHLPCLTVNGGEIAALTKDEEKNILVSLSKVLREVQEWRDELDSCSDDGDSLSAADSASVDKVSEVKLLLCAIVGDLIQLLTIDCQHVHHLLGHVLLAISGLLISSMKDWTSYIHVIFVCAELSIKSFLACSAATSGPLEKNRNCIVEECYPLLKPKLPKAHWSIVSELFRVVRCIWKYLKKNDSEKRAIVFLNYLSSFLSNIAWNSLNDIISHESIADKRSVWVRHFSSKIAVQRPELTFFGYFVQLLGSLVEKFPTELYCSSHDAKLLHSQVTNLIPQIFHLCLEKQGGGGNGCIPTYFRHKLLMLMIRVSSHQMDASILVLWLKLLHEYFEGFLKEPIYMFTFSQDESLEGSPFVVQIFDEESHFPLAHHLRRQAIFLFLRCSFSLIKQEKEKQDECECDAKISPRNLHNDCCSRRKGFLELQKWLQDNLPDNNYLDNQLKMEEGINFTSSLLHLYVNEDDLLFIVLLLLLSIPSQGVQRSNGLNRATSHSNEEILWHLSNIFDPIILFHLFLEQIHYDHDVLLDYLISRDIGVSCAEYLLRSLRHTCDSLQAFIEFPWRSEIKDSPKVKRRKFAIKCSESRREEPLSSVGNNGLLMRGREKCQDLRHKFHRTGEHFNKAKECLLSLQYAVQRLQQKNLFPYNPRVLLKRLVEFQELCSKPGSKNHDG</sequence>